<keyword evidence="2 3" id="KW-0802">TPR repeat</keyword>
<keyword evidence="4" id="KW-0732">Signal</keyword>
<sequence>MKYCLIFTLIIQFVIATAQVHAAPNTNEHYEKAISTFHAGKTSEAYIHLKNALQQDPKHIPSKLLIAQVMFGNGDVVAAGEELEQALALGADINLVLPLLGTSLILQKKIPEILQFEKRQHEFNKNTRFEWKLLLGQIQLLEQEPELARNEFESALAMYPENQRALNTLATVYMRFKDYIRAQELIDKSLLLFPDAEKTWHLNGELALKQKQLKQAINYFQKAYAIDKDDPNVLRSLASTYLKTGDLENAKTYMDAILEQTPNDPTAILINAAMLLSTDNKELAMESLAKLSDTLSVIDLQLLEDDAHILFVQAASAFMQGADAKARQMLELYLSKRAQDIRAVRMLAELYLKRGEQNKAIALLESRKPYIARDLSLSARLIQLYFKENKLLDAEEIITQAKLNFPDHIYLAILEARLMQARGRYSEALVFLDKYVEDSGRQLKDAPIEFLLLKGELEIVQRRFKAALTTAKIIEQRSEMSIDAYNFIAIAYWRNGLNKAAIKHLQNILKEDSGNLVAQFHLASIYSQTGQIEAARKLLQAILKTTPKHIPSLFALAKLDFNEGNLPGAGNWLEKLLVVDPGNRQANEMTLAIAKSGQNWSEALIIAERLHKSNTLNPVYLVEKIKILSALNRFDDTPAPANILYSIWSDSAKDLIFLTDLMIQARQYDFAEKAMEKALYLEPDSTRVLLAYANLAFEQGKVSDAASRLSALNNKAQNLPEFHVLNGKVAERGGNKELALKHYGNALDIDGQYSQAWIGLYELAKTDTATNTFLSRLEKEVQKIKSPDWMKRMLADAYVNSQQLDKAAPFYEKLLQQERFENDIAMTNNLANIYARTDIDKALALALKTLEQSDRPYTLLDTVGWLNVRKGNLEEGLAYLREAYAKNASNGEVRYHIGVALSKLGRSNEAISELKAALSAEENERYRDEAEKLLAALKK</sequence>
<dbReference type="InterPro" id="IPR051012">
    <property type="entry name" value="CellSynth/LPSAsmb/PSIAsmb"/>
</dbReference>
<feature type="signal peptide" evidence="4">
    <location>
        <begin position="1"/>
        <end position="22"/>
    </location>
</feature>
<feature type="repeat" description="TPR" evidence="3">
    <location>
        <begin position="197"/>
        <end position="230"/>
    </location>
</feature>
<evidence type="ECO:0000256" key="1">
    <source>
        <dbReference type="ARBA" id="ARBA00022737"/>
    </source>
</evidence>
<dbReference type="InterPro" id="IPR011990">
    <property type="entry name" value="TPR-like_helical_dom_sf"/>
</dbReference>
<evidence type="ECO:0000313" key="5">
    <source>
        <dbReference type="EMBL" id="ARU56736.1"/>
    </source>
</evidence>
<evidence type="ECO:0000256" key="3">
    <source>
        <dbReference type="PROSITE-ProRule" id="PRU00339"/>
    </source>
</evidence>
<evidence type="ECO:0000256" key="2">
    <source>
        <dbReference type="ARBA" id="ARBA00022803"/>
    </source>
</evidence>
<dbReference type="AlphaFoldDB" id="A0A1Y0IAE6"/>
<dbReference type="Proteomes" id="UP000196027">
    <property type="component" value="Chromosome"/>
</dbReference>
<evidence type="ECO:0000256" key="4">
    <source>
        <dbReference type="SAM" id="SignalP"/>
    </source>
</evidence>
<organism evidence="5 6">
    <name type="scientific">Oleiphilus messinensis</name>
    <dbReference type="NCBI Taxonomy" id="141451"/>
    <lineage>
        <taxon>Bacteria</taxon>
        <taxon>Pseudomonadati</taxon>
        <taxon>Pseudomonadota</taxon>
        <taxon>Gammaproteobacteria</taxon>
        <taxon>Oceanospirillales</taxon>
        <taxon>Oleiphilaceae</taxon>
        <taxon>Oleiphilus</taxon>
    </lineage>
</organism>
<protein>
    <submittedName>
        <fullName evidence="5">Tetratricopeptide repeat-containing protein</fullName>
    </submittedName>
</protein>
<dbReference type="PANTHER" id="PTHR45586">
    <property type="entry name" value="TPR REPEAT-CONTAINING PROTEIN PA4667"/>
    <property type="match status" value="1"/>
</dbReference>
<dbReference type="Gene3D" id="1.25.40.10">
    <property type="entry name" value="Tetratricopeptide repeat domain"/>
    <property type="match status" value="3"/>
</dbReference>
<dbReference type="SMART" id="SM00028">
    <property type="entry name" value="TPR"/>
    <property type="match status" value="13"/>
</dbReference>
<gene>
    <name evidence="5" type="ORF">OLMES_2686</name>
</gene>
<dbReference type="RefSeq" id="WP_087461700.1">
    <property type="nucleotide sequence ID" value="NZ_CP021425.1"/>
</dbReference>
<dbReference type="KEGG" id="ome:OLMES_2686"/>
<keyword evidence="1" id="KW-0677">Repeat</keyword>
<dbReference type="OrthoDB" id="6110507at2"/>
<dbReference type="InterPro" id="IPR014266">
    <property type="entry name" value="PEP-CTERM_TPR_PrsT"/>
</dbReference>
<dbReference type="Pfam" id="PF14559">
    <property type="entry name" value="TPR_19"/>
    <property type="match status" value="6"/>
</dbReference>
<dbReference type="PROSITE" id="PS50005">
    <property type="entry name" value="TPR"/>
    <property type="match status" value="4"/>
</dbReference>
<dbReference type="EMBL" id="CP021425">
    <property type="protein sequence ID" value="ARU56736.1"/>
    <property type="molecule type" value="Genomic_DNA"/>
</dbReference>
<dbReference type="InterPro" id="IPR019734">
    <property type="entry name" value="TPR_rpt"/>
</dbReference>
<keyword evidence="6" id="KW-1185">Reference proteome</keyword>
<proteinExistence type="predicted"/>
<feature type="repeat" description="TPR" evidence="3">
    <location>
        <begin position="516"/>
        <end position="549"/>
    </location>
</feature>
<name>A0A1Y0IAE6_9GAMM</name>
<dbReference type="SUPFAM" id="SSF48452">
    <property type="entry name" value="TPR-like"/>
    <property type="match status" value="4"/>
</dbReference>
<reference evidence="5 6" key="1">
    <citation type="submission" date="2017-05" db="EMBL/GenBank/DDBJ databases">
        <title>Genomic insights into alkan degradation activity of Oleiphilus messinensis.</title>
        <authorList>
            <person name="Kozyavkin S.A."/>
            <person name="Slesarev A.I."/>
            <person name="Golyshin P.N."/>
            <person name="Korzhenkov A."/>
            <person name="Golyshina O.N."/>
            <person name="Toshchakov S.V."/>
        </authorList>
    </citation>
    <scope>NUCLEOTIDE SEQUENCE [LARGE SCALE GENOMIC DNA]</scope>
    <source>
        <strain evidence="5 6">ME102</strain>
    </source>
</reference>
<feature type="repeat" description="TPR" evidence="3">
    <location>
        <begin position="163"/>
        <end position="196"/>
    </location>
</feature>
<feature type="chain" id="PRO_5010984194" evidence="4">
    <location>
        <begin position="23"/>
        <end position="939"/>
    </location>
</feature>
<dbReference type="NCBIfam" id="TIGR02917">
    <property type="entry name" value="PEP_TPR_lipo"/>
    <property type="match status" value="1"/>
</dbReference>
<accession>A0A1Y0IAE6</accession>
<dbReference type="PANTHER" id="PTHR45586:SF1">
    <property type="entry name" value="LIPOPOLYSACCHARIDE ASSEMBLY PROTEIN B"/>
    <property type="match status" value="1"/>
</dbReference>
<feature type="repeat" description="TPR" evidence="3">
    <location>
        <begin position="231"/>
        <end position="264"/>
    </location>
</feature>
<evidence type="ECO:0000313" key="6">
    <source>
        <dbReference type="Proteomes" id="UP000196027"/>
    </source>
</evidence>